<comment type="caution">
    <text evidence="3">The sequence shown here is derived from an EMBL/GenBank/DDBJ whole genome shotgun (WGS) entry which is preliminary data.</text>
</comment>
<dbReference type="EMBL" id="JBHSAY010000010">
    <property type="protein sequence ID" value="MFC4133166.1"/>
    <property type="molecule type" value="Genomic_DNA"/>
</dbReference>
<sequence length="142" mass="15294">MLIAASVASLAVVLPSSPAFAANPRIMFTKVVVDPSGKDTTANSQLVREVATLKNTTSKAITLTNWTVRDKSNHVYKFGTFTLGAGKSVRLHTGKGANTSTDRYWGLGWYVWNNTGDAAYVRDASGRAVDSCSWGNVDVKYC</sequence>
<dbReference type="Proteomes" id="UP001595816">
    <property type="component" value="Unassembled WGS sequence"/>
</dbReference>
<keyword evidence="4" id="KW-1185">Reference proteome</keyword>
<dbReference type="InterPro" id="IPR036415">
    <property type="entry name" value="Lamin_tail_dom_sf"/>
</dbReference>
<feature type="chain" id="PRO_5046713097" evidence="1">
    <location>
        <begin position="22"/>
        <end position="142"/>
    </location>
</feature>
<protein>
    <submittedName>
        <fullName evidence="3">Lamin tail domain-containing protein</fullName>
    </submittedName>
</protein>
<dbReference type="SUPFAM" id="SSF74853">
    <property type="entry name" value="Lamin A/C globular tail domain"/>
    <property type="match status" value="1"/>
</dbReference>
<feature type="signal peptide" evidence="1">
    <location>
        <begin position="1"/>
        <end position="21"/>
    </location>
</feature>
<organism evidence="3 4">
    <name type="scientific">Hamadaea flava</name>
    <dbReference type="NCBI Taxonomy" id="1742688"/>
    <lineage>
        <taxon>Bacteria</taxon>
        <taxon>Bacillati</taxon>
        <taxon>Actinomycetota</taxon>
        <taxon>Actinomycetes</taxon>
        <taxon>Micromonosporales</taxon>
        <taxon>Micromonosporaceae</taxon>
        <taxon>Hamadaea</taxon>
    </lineage>
</organism>
<dbReference type="InterPro" id="IPR001322">
    <property type="entry name" value="Lamin_tail_dom"/>
</dbReference>
<evidence type="ECO:0000313" key="3">
    <source>
        <dbReference type="EMBL" id="MFC4133166.1"/>
    </source>
</evidence>
<dbReference type="Pfam" id="PF00932">
    <property type="entry name" value="LTD"/>
    <property type="match status" value="1"/>
</dbReference>
<dbReference type="PROSITE" id="PS51841">
    <property type="entry name" value="LTD"/>
    <property type="match status" value="1"/>
</dbReference>
<evidence type="ECO:0000256" key="1">
    <source>
        <dbReference type="SAM" id="SignalP"/>
    </source>
</evidence>
<evidence type="ECO:0000259" key="2">
    <source>
        <dbReference type="PROSITE" id="PS51841"/>
    </source>
</evidence>
<keyword evidence="1" id="KW-0732">Signal</keyword>
<dbReference type="Gene3D" id="2.60.40.1260">
    <property type="entry name" value="Lamin Tail domain"/>
    <property type="match status" value="1"/>
</dbReference>
<name>A0ABV8LQ76_9ACTN</name>
<reference evidence="4" key="1">
    <citation type="journal article" date="2019" name="Int. J. Syst. Evol. Microbiol.">
        <title>The Global Catalogue of Microorganisms (GCM) 10K type strain sequencing project: providing services to taxonomists for standard genome sequencing and annotation.</title>
        <authorList>
            <consortium name="The Broad Institute Genomics Platform"/>
            <consortium name="The Broad Institute Genome Sequencing Center for Infectious Disease"/>
            <person name="Wu L."/>
            <person name="Ma J."/>
        </authorList>
    </citation>
    <scope>NUCLEOTIDE SEQUENCE [LARGE SCALE GENOMIC DNA]</scope>
    <source>
        <strain evidence="4">CGMCC 4.7289</strain>
    </source>
</reference>
<evidence type="ECO:0000313" key="4">
    <source>
        <dbReference type="Proteomes" id="UP001595816"/>
    </source>
</evidence>
<proteinExistence type="predicted"/>
<dbReference type="RefSeq" id="WP_253761025.1">
    <property type="nucleotide sequence ID" value="NZ_JAMZDZ010000001.1"/>
</dbReference>
<feature type="domain" description="LTD" evidence="2">
    <location>
        <begin position="16"/>
        <end position="136"/>
    </location>
</feature>
<accession>A0ABV8LQ76</accession>
<gene>
    <name evidence="3" type="ORF">ACFOZ4_21360</name>
</gene>